<dbReference type="PANTHER" id="PTHR43394">
    <property type="entry name" value="ATP-DEPENDENT PERMEASE MDL1, MITOCHONDRIAL"/>
    <property type="match status" value="1"/>
</dbReference>
<dbReference type="PROSITE" id="PS50893">
    <property type="entry name" value="ABC_TRANSPORTER_2"/>
    <property type="match status" value="1"/>
</dbReference>
<evidence type="ECO:0000259" key="8">
    <source>
        <dbReference type="PROSITE" id="PS50893"/>
    </source>
</evidence>
<dbReference type="GO" id="GO:0015421">
    <property type="term" value="F:ABC-type oligopeptide transporter activity"/>
    <property type="evidence" value="ECO:0007669"/>
    <property type="project" value="TreeGrafter"/>
</dbReference>
<feature type="domain" description="ABC transporter" evidence="8">
    <location>
        <begin position="343"/>
        <end position="554"/>
    </location>
</feature>
<dbReference type="InterPro" id="IPR011527">
    <property type="entry name" value="ABC1_TM_dom"/>
</dbReference>
<keyword evidence="2 7" id="KW-0812">Transmembrane</keyword>
<dbReference type="SMART" id="SM00382">
    <property type="entry name" value="AAA"/>
    <property type="match status" value="1"/>
</dbReference>
<keyword evidence="5 7" id="KW-1133">Transmembrane helix</keyword>
<gene>
    <name evidence="10" type="ORF">JCM31447_04190</name>
</gene>
<sequence length="554" mass="62404">MIPLSLCLLIIIPYIVQTINSIPADVTWQKLLGDQLSLWISPLVEGTPFESKIPLAFQKNWFAVFLIAVAGVYGFFNFYSDYLLRDLGEKLAHKLRSDIIKKYLSLSYNAANSIDVGLLASIVGEDMREIQQTFTRLISSLLKDGVSSLIFIAWLIILDPQLFILFLTVLIPAAIVLRVTSKTLKKLSRQGLQFESELLSGILERMRGWQTIQVHKAIDFEIKNFNKINNKIYHVWRRATRAKSLGSPLVEWFGIIAGAFIIVAALRRISDGALESNILTSFMVTVAFLSDKVNRMTNQLNSTRKGTDALHRVNNFLLSDLDRRSEIHHIQKDNISFNKVKSIQFENISIGNDAKNILLENFNMQLDSGTLLAIIGPSGIGKSTFIRTILGVQPSLQGYFLINGEIASDKTFEKYAKDICFIPQEPFLFSGTIFENVTYPLQIENPSAEDIQKANKALELSLLDKNLDDKIEGLSGGEKQRLMFARIFFKNPSFIVIDEGTSAIDIANELKLIENLKRHVSNSITFVVAHRPAIRDYATEILDFSKTKPSHLLT</sequence>
<dbReference type="InterPro" id="IPR027417">
    <property type="entry name" value="P-loop_NTPase"/>
</dbReference>
<dbReference type="InterPro" id="IPR017871">
    <property type="entry name" value="ABC_transporter-like_CS"/>
</dbReference>
<evidence type="ECO:0000256" key="6">
    <source>
        <dbReference type="ARBA" id="ARBA00023136"/>
    </source>
</evidence>
<evidence type="ECO:0000256" key="7">
    <source>
        <dbReference type="SAM" id="Phobius"/>
    </source>
</evidence>
<keyword evidence="6 7" id="KW-0472">Membrane</keyword>
<dbReference type="Pfam" id="PF00664">
    <property type="entry name" value="ABC_membrane"/>
    <property type="match status" value="1"/>
</dbReference>
<keyword evidence="3" id="KW-0547">Nucleotide-binding</keyword>
<dbReference type="GO" id="GO:0016887">
    <property type="term" value="F:ATP hydrolysis activity"/>
    <property type="evidence" value="ECO:0007669"/>
    <property type="project" value="InterPro"/>
</dbReference>
<dbReference type="PROSITE" id="PS00211">
    <property type="entry name" value="ABC_TRANSPORTER_1"/>
    <property type="match status" value="1"/>
</dbReference>
<dbReference type="CDD" id="cd03228">
    <property type="entry name" value="ABCC_MRP_Like"/>
    <property type="match status" value="1"/>
</dbReference>
<dbReference type="InterPro" id="IPR003439">
    <property type="entry name" value="ABC_transporter-like_ATP-bd"/>
</dbReference>
<dbReference type="GO" id="GO:0005886">
    <property type="term" value="C:plasma membrane"/>
    <property type="evidence" value="ECO:0007669"/>
    <property type="project" value="UniProtKB-SubCell"/>
</dbReference>
<keyword evidence="11" id="KW-1185">Reference proteome</keyword>
<dbReference type="KEGG" id="sbf:JCM31447_04190"/>
<keyword evidence="4 10" id="KW-0067">ATP-binding</keyword>
<feature type="domain" description="ABC transmembrane type-1" evidence="9">
    <location>
        <begin position="36"/>
        <end position="305"/>
    </location>
</feature>
<dbReference type="AlphaFoldDB" id="A0A4V0P249"/>
<reference evidence="10 11" key="1">
    <citation type="submission" date="2018-12" db="EMBL/GenBank/DDBJ databases">
        <title>Rubrispira sanarue gen. nov., sp., nov., a member of the order Silvanigrellales, isolated from a brackish lake in Hamamatsu Japan.</title>
        <authorList>
            <person name="Maejima Y."/>
            <person name="Iino T."/>
            <person name="Muraguchi Y."/>
            <person name="Fukuda K."/>
            <person name="Nojiri H."/>
            <person name="Ohkuma M."/>
            <person name="Moriuchi R."/>
            <person name="Dohra H."/>
            <person name="Kimbara K."/>
            <person name="Shintani M."/>
        </authorList>
    </citation>
    <scope>NUCLEOTIDE SEQUENCE [LARGE SCALE GENOMIC DNA]</scope>
    <source>
        <strain evidence="10 11">RF1110005</strain>
    </source>
</reference>
<dbReference type="Gene3D" id="1.20.1560.10">
    <property type="entry name" value="ABC transporter type 1, transmembrane domain"/>
    <property type="match status" value="1"/>
</dbReference>
<name>A0A4V0P249_FLUSA</name>
<dbReference type="RefSeq" id="WP_216678701.1">
    <property type="nucleotide sequence ID" value="NZ_AP019368.1"/>
</dbReference>
<feature type="transmembrane region" description="Helical" evidence="7">
    <location>
        <begin position="163"/>
        <end position="180"/>
    </location>
</feature>
<organism evidence="10 11">
    <name type="scientific">Fluviispira sanaruensis</name>
    <dbReference type="NCBI Taxonomy" id="2493639"/>
    <lineage>
        <taxon>Bacteria</taxon>
        <taxon>Pseudomonadati</taxon>
        <taxon>Bdellovibrionota</taxon>
        <taxon>Oligoflexia</taxon>
        <taxon>Silvanigrellales</taxon>
        <taxon>Silvanigrellaceae</taxon>
        <taxon>Fluviispira</taxon>
    </lineage>
</organism>
<dbReference type="Pfam" id="PF00005">
    <property type="entry name" value="ABC_tran"/>
    <property type="match status" value="1"/>
</dbReference>
<evidence type="ECO:0000313" key="11">
    <source>
        <dbReference type="Proteomes" id="UP000291236"/>
    </source>
</evidence>
<accession>A0A4V0P249</accession>
<dbReference type="SUPFAM" id="SSF90123">
    <property type="entry name" value="ABC transporter transmembrane region"/>
    <property type="match status" value="1"/>
</dbReference>
<feature type="transmembrane region" description="Helical" evidence="7">
    <location>
        <begin position="61"/>
        <end position="80"/>
    </location>
</feature>
<comment type="subcellular location">
    <subcellularLocation>
        <location evidence="1">Cell membrane</location>
        <topology evidence="1">Multi-pass membrane protein</topology>
    </subcellularLocation>
</comment>
<dbReference type="Proteomes" id="UP000291236">
    <property type="component" value="Chromosome"/>
</dbReference>
<evidence type="ECO:0000256" key="3">
    <source>
        <dbReference type="ARBA" id="ARBA00022741"/>
    </source>
</evidence>
<evidence type="ECO:0000256" key="5">
    <source>
        <dbReference type="ARBA" id="ARBA00022989"/>
    </source>
</evidence>
<dbReference type="PANTHER" id="PTHR43394:SF1">
    <property type="entry name" value="ATP-BINDING CASSETTE SUB-FAMILY B MEMBER 10, MITOCHONDRIAL"/>
    <property type="match status" value="1"/>
</dbReference>
<dbReference type="InterPro" id="IPR003593">
    <property type="entry name" value="AAA+_ATPase"/>
</dbReference>
<protein>
    <submittedName>
        <fullName evidence="10">ABC transporter ATP-binding protein</fullName>
    </submittedName>
</protein>
<dbReference type="SUPFAM" id="SSF52540">
    <property type="entry name" value="P-loop containing nucleoside triphosphate hydrolases"/>
    <property type="match status" value="1"/>
</dbReference>
<dbReference type="PROSITE" id="PS50929">
    <property type="entry name" value="ABC_TM1F"/>
    <property type="match status" value="1"/>
</dbReference>
<evidence type="ECO:0000259" key="9">
    <source>
        <dbReference type="PROSITE" id="PS50929"/>
    </source>
</evidence>
<dbReference type="EMBL" id="AP019368">
    <property type="protein sequence ID" value="BBH51987.1"/>
    <property type="molecule type" value="Genomic_DNA"/>
</dbReference>
<evidence type="ECO:0000256" key="2">
    <source>
        <dbReference type="ARBA" id="ARBA00022692"/>
    </source>
</evidence>
<evidence type="ECO:0000313" key="10">
    <source>
        <dbReference type="EMBL" id="BBH51987.1"/>
    </source>
</evidence>
<feature type="transmembrane region" description="Helical" evidence="7">
    <location>
        <begin position="137"/>
        <end position="157"/>
    </location>
</feature>
<dbReference type="InterPro" id="IPR039421">
    <property type="entry name" value="Type_1_exporter"/>
</dbReference>
<evidence type="ECO:0000256" key="1">
    <source>
        <dbReference type="ARBA" id="ARBA00004651"/>
    </source>
</evidence>
<feature type="transmembrane region" description="Helical" evidence="7">
    <location>
        <begin position="245"/>
        <end position="266"/>
    </location>
</feature>
<dbReference type="GO" id="GO:0005524">
    <property type="term" value="F:ATP binding"/>
    <property type="evidence" value="ECO:0007669"/>
    <property type="project" value="UniProtKB-KW"/>
</dbReference>
<proteinExistence type="predicted"/>
<evidence type="ECO:0000256" key="4">
    <source>
        <dbReference type="ARBA" id="ARBA00022840"/>
    </source>
</evidence>
<dbReference type="InterPro" id="IPR036640">
    <property type="entry name" value="ABC1_TM_sf"/>
</dbReference>
<dbReference type="Gene3D" id="3.40.50.300">
    <property type="entry name" value="P-loop containing nucleotide triphosphate hydrolases"/>
    <property type="match status" value="1"/>
</dbReference>